<dbReference type="Proteomes" id="UP001515480">
    <property type="component" value="Unassembled WGS sequence"/>
</dbReference>
<name>A0AB34K0W2_PRYPA</name>
<dbReference type="Gene3D" id="3.40.50.1110">
    <property type="entry name" value="SGNH hydrolase"/>
    <property type="match status" value="1"/>
</dbReference>
<evidence type="ECO:0008006" key="4">
    <source>
        <dbReference type="Google" id="ProtNLM"/>
    </source>
</evidence>
<dbReference type="AlphaFoldDB" id="A0AB34K0W2"/>
<comment type="caution">
    <text evidence="2">The sequence shown here is derived from an EMBL/GenBank/DDBJ whole genome shotgun (WGS) entry which is preliminary data.</text>
</comment>
<organism evidence="2 3">
    <name type="scientific">Prymnesium parvum</name>
    <name type="common">Toxic golden alga</name>
    <dbReference type="NCBI Taxonomy" id="97485"/>
    <lineage>
        <taxon>Eukaryota</taxon>
        <taxon>Haptista</taxon>
        <taxon>Haptophyta</taxon>
        <taxon>Prymnesiophyceae</taxon>
        <taxon>Prymnesiales</taxon>
        <taxon>Prymnesiaceae</taxon>
        <taxon>Prymnesium</taxon>
    </lineage>
</organism>
<proteinExistence type="predicted"/>
<accession>A0AB34K0W2</accession>
<dbReference type="SUPFAM" id="SSF52266">
    <property type="entry name" value="SGNH hydrolase"/>
    <property type="match status" value="1"/>
</dbReference>
<gene>
    <name evidence="2" type="ORF">AB1Y20_009188</name>
</gene>
<evidence type="ECO:0000313" key="2">
    <source>
        <dbReference type="EMBL" id="KAL1527805.1"/>
    </source>
</evidence>
<evidence type="ECO:0000313" key="3">
    <source>
        <dbReference type="Proteomes" id="UP001515480"/>
    </source>
</evidence>
<evidence type="ECO:0000256" key="1">
    <source>
        <dbReference type="SAM" id="MobiDB-lite"/>
    </source>
</evidence>
<sequence>MRPRLELNGSAGRKPDQSACWRSEVELSPMVFFDQQGLGGADADSSSFSSIVSRAPTERNLRSIVHSGNIRASSSKGSLTPASSLSDLLAYEQIHIESQSDPRMQKPLVEFEAELRSSRPAFLNILKGVGLSKLSDRQRVANALSALLKERADQCDAQEWQSHVVDVRHLGFGTPPPTARPSFPPELAPQGEPTVITPGDPHLWFTPFNWLVSPTAIGGEPGAIAVCPGAYLRLDWEGEYGAPLALVIDSSSASDSFISIACSRDDGPLERVLLPHGQSHATVELPPLHASDPPEPAASGGGRTRHRLWVCLDSSKQKLDRWGDVGILPACSLRIRRVLLPPGATPVPPRLRPLRMLAFGDSIVEGVAAEYQPGQMGDLKNNASHKSFVACAARRLDAEYSSVGYGRQGWTVPANGNVPPFANAMGVGSWERLWVGAPRQFAATGGPHVDLVVVNLGTCDGLIAGPPCAANVRLAVAAFLPLLRAAVGPTTKIFLCVPFGGFGGNFQPPVGALYSGYHQYMSGGIPSTTKKQMEKHPTDPLTFYLQFGKETAHNLDGFKVDSAGMVKSSRESYDGVHPLSARHAELADVLVERIHATLKGAPVASEPVAISQAEPAMSSQAERVAEAAPSTAVVGSVAAHEKEKQDLPLQQMIKSVGGLFKRALTEPDCRGGGLLDGCGLPPASKPDTKVEDDTYGWPETPDDVALAKSRSVEISAQ</sequence>
<feature type="region of interest" description="Disordered" evidence="1">
    <location>
        <begin position="677"/>
        <end position="702"/>
    </location>
</feature>
<protein>
    <recommendedName>
        <fullName evidence="4">SGNH hydrolase-type esterase domain-containing protein</fullName>
    </recommendedName>
</protein>
<reference evidence="2 3" key="1">
    <citation type="journal article" date="2024" name="Science">
        <title>Giant polyketide synthase enzymes in the biosynthesis of giant marine polyether toxins.</title>
        <authorList>
            <person name="Fallon T.R."/>
            <person name="Shende V.V."/>
            <person name="Wierzbicki I.H."/>
            <person name="Pendleton A.L."/>
            <person name="Watervoot N.F."/>
            <person name="Auber R.P."/>
            <person name="Gonzalez D.J."/>
            <person name="Wisecaver J.H."/>
            <person name="Moore B.S."/>
        </authorList>
    </citation>
    <scope>NUCLEOTIDE SEQUENCE [LARGE SCALE GENOMIC DNA]</scope>
    <source>
        <strain evidence="2 3">12B1</strain>
    </source>
</reference>
<dbReference type="InterPro" id="IPR036514">
    <property type="entry name" value="SGNH_hydro_sf"/>
</dbReference>
<dbReference type="EMBL" id="JBGBPQ010000002">
    <property type="protein sequence ID" value="KAL1527805.1"/>
    <property type="molecule type" value="Genomic_DNA"/>
</dbReference>
<keyword evidence="3" id="KW-1185">Reference proteome</keyword>